<evidence type="ECO:0000256" key="1">
    <source>
        <dbReference type="SAM" id="SignalP"/>
    </source>
</evidence>
<keyword evidence="3" id="KW-1185">Reference proteome</keyword>
<dbReference type="Proteomes" id="UP000194841">
    <property type="component" value="Unassembled WGS sequence"/>
</dbReference>
<dbReference type="Pfam" id="PF12514">
    <property type="entry name" value="DUF3718"/>
    <property type="match status" value="1"/>
</dbReference>
<protein>
    <recommendedName>
        <fullName evidence="4">DUF3718 domain-containing protein</fullName>
    </recommendedName>
</protein>
<evidence type="ECO:0008006" key="4">
    <source>
        <dbReference type="Google" id="ProtNLM"/>
    </source>
</evidence>
<reference evidence="2 3" key="1">
    <citation type="submission" date="2017-02" db="EMBL/GenBank/DDBJ databases">
        <title>Pseudoalteromonas ulvae TC14 Genome.</title>
        <authorList>
            <person name="Molmeret M."/>
        </authorList>
    </citation>
    <scope>NUCLEOTIDE SEQUENCE [LARGE SCALE GENOMIC DNA]</scope>
    <source>
        <strain evidence="2">TC14</strain>
    </source>
</reference>
<organism evidence="2 3">
    <name type="scientific">Pseudoalteromonas ulvae</name>
    <dbReference type="NCBI Taxonomy" id="107327"/>
    <lineage>
        <taxon>Bacteria</taxon>
        <taxon>Pseudomonadati</taxon>
        <taxon>Pseudomonadota</taxon>
        <taxon>Gammaproteobacteria</taxon>
        <taxon>Alteromonadales</taxon>
        <taxon>Pseudoalteromonadaceae</taxon>
        <taxon>Pseudoalteromonas</taxon>
    </lineage>
</organism>
<dbReference type="InterPro" id="IPR022193">
    <property type="entry name" value="DUF3718"/>
</dbReference>
<feature type="chain" id="PRO_5013130172" description="DUF3718 domain-containing protein" evidence="1">
    <location>
        <begin position="24"/>
        <end position="108"/>
    </location>
</feature>
<accession>A0A2C9ZZB3</accession>
<name>A0A2C9ZZB3_PSEDV</name>
<evidence type="ECO:0000313" key="3">
    <source>
        <dbReference type="Proteomes" id="UP000194841"/>
    </source>
</evidence>
<dbReference type="OrthoDB" id="6402293at2"/>
<dbReference type="AlphaFoldDB" id="A0A2C9ZZB3"/>
<gene>
    <name evidence="2" type="ORF">B1199_18435</name>
</gene>
<dbReference type="EMBL" id="MWPV01000007">
    <property type="protein sequence ID" value="OUL56102.1"/>
    <property type="molecule type" value="Genomic_DNA"/>
</dbReference>
<feature type="signal peptide" evidence="1">
    <location>
        <begin position="1"/>
        <end position="23"/>
    </location>
</feature>
<sequence>MKLFTITLSAAALMFTFNTQAHANHTLKAADASISTEVCMAVASNKPLRLYKTLKENRLSLHKVTKNIRCNDLTLHEFATKHSAERIASNLQRYQKEYTLYSAIENVK</sequence>
<comment type="caution">
    <text evidence="2">The sequence shown here is derived from an EMBL/GenBank/DDBJ whole genome shotgun (WGS) entry which is preliminary data.</text>
</comment>
<dbReference type="RefSeq" id="WP_086745615.1">
    <property type="nucleotide sequence ID" value="NZ_MWPV01000007.1"/>
</dbReference>
<evidence type="ECO:0000313" key="2">
    <source>
        <dbReference type="EMBL" id="OUL56102.1"/>
    </source>
</evidence>
<keyword evidence="1" id="KW-0732">Signal</keyword>
<proteinExistence type="predicted"/>